<dbReference type="InterPro" id="IPR051416">
    <property type="entry name" value="phD-YefM_TA_antitoxins"/>
</dbReference>
<dbReference type="PANTHER" id="PTHR35377">
    <property type="entry name" value="ANTITOXIN VAPB49-RELATED-RELATED"/>
    <property type="match status" value="1"/>
</dbReference>
<dbReference type="Pfam" id="PF02604">
    <property type="entry name" value="PhdYeFM_antitox"/>
    <property type="match status" value="1"/>
</dbReference>
<evidence type="ECO:0000313" key="4">
    <source>
        <dbReference type="Proteomes" id="UP000001916"/>
    </source>
</evidence>
<keyword evidence="4" id="KW-1185">Reference proteome</keyword>
<dbReference type="AlphaFoldDB" id="D7BGP9"/>
<gene>
    <name evidence="3" type="ordered locus">Mesil_0108</name>
</gene>
<comment type="function">
    <text evidence="2">Antitoxin component of a type II toxin-antitoxin (TA) system.</text>
</comment>
<dbReference type="InterPro" id="IPR036165">
    <property type="entry name" value="YefM-like_sf"/>
</dbReference>
<reference evidence="3 4" key="1">
    <citation type="journal article" date="2010" name="Stand. Genomic Sci.">
        <title>Complete genome sequence of Meiothermus silvanus type strain (VI-R2).</title>
        <authorList>
            <person name="Sikorski J."/>
            <person name="Tindall B.J."/>
            <person name="Lowry S."/>
            <person name="Lucas S."/>
            <person name="Nolan M."/>
            <person name="Copeland A."/>
            <person name="Glavina Del Rio T."/>
            <person name="Tice H."/>
            <person name="Cheng J.F."/>
            <person name="Han C."/>
            <person name="Pitluck S."/>
            <person name="Liolios K."/>
            <person name="Ivanova N."/>
            <person name="Mavromatis K."/>
            <person name="Mikhailova N."/>
            <person name="Pati A."/>
            <person name="Goodwin L."/>
            <person name="Chen A."/>
            <person name="Palaniappan K."/>
            <person name="Land M."/>
            <person name="Hauser L."/>
            <person name="Chang Y.J."/>
            <person name="Jeffries C.D."/>
            <person name="Rohde M."/>
            <person name="Goker M."/>
            <person name="Woyke T."/>
            <person name="Bristow J."/>
            <person name="Eisen J.A."/>
            <person name="Markowitz V."/>
            <person name="Hugenholtz P."/>
            <person name="Kyrpides N.C."/>
            <person name="Klenk H.P."/>
            <person name="Lapidus A."/>
        </authorList>
    </citation>
    <scope>NUCLEOTIDE SEQUENCE [LARGE SCALE GENOMIC DNA]</scope>
    <source>
        <strain evidence="4">ATCC 700542 / DSM 9946 / VI-R2</strain>
    </source>
</reference>
<organism evidence="3 4">
    <name type="scientific">Allomeiothermus silvanus (strain ATCC 700542 / DSM 9946 / NBRC 106475 / NCIMB 13440 / VI-R2)</name>
    <name type="common">Thermus silvanus</name>
    <dbReference type="NCBI Taxonomy" id="526227"/>
    <lineage>
        <taxon>Bacteria</taxon>
        <taxon>Thermotogati</taxon>
        <taxon>Deinococcota</taxon>
        <taxon>Deinococci</taxon>
        <taxon>Thermales</taxon>
        <taxon>Thermaceae</taxon>
        <taxon>Allomeiothermus</taxon>
    </lineage>
</organism>
<evidence type="ECO:0000256" key="2">
    <source>
        <dbReference type="RuleBase" id="RU362080"/>
    </source>
</evidence>
<dbReference type="RefSeq" id="WP_013156661.1">
    <property type="nucleotide sequence ID" value="NC_014212.1"/>
</dbReference>
<dbReference type="EMBL" id="CP002042">
    <property type="protein sequence ID" value="ADH62053.1"/>
    <property type="molecule type" value="Genomic_DNA"/>
</dbReference>
<accession>D7BGP9</accession>
<protein>
    <recommendedName>
        <fullName evidence="2">Antitoxin</fullName>
    </recommendedName>
</protein>
<dbReference type="InterPro" id="IPR006442">
    <property type="entry name" value="Antitoxin_Phd/YefM"/>
</dbReference>
<evidence type="ECO:0000313" key="3">
    <source>
        <dbReference type="EMBL" id="ADH62053.1"/>
    </source>
</evidence>
<dbReference type="STRING" id="526227.Mesil_0108"/>
<dbReference type="SUPFAM" id="SSF143120">
    <property type="entry name" value="YefM-like"/>
    <property type="match status" value="1"/>
</dbReference>
<dbReference type="NCBIfam" id="TIGR01552">
    <property type="entry name" value="phd_fam"/>
    <property type="match status" value="1"/>
</dbReference>
<dbReference type="Gene3D" id="3.40.1620.10">
    <property type="entry name" value="YefM-like domain"/>
    <property type="match status" value="1"/>
</dbReference>
<evidence type="ECO:0000256" key="1">
    <source>
        <dbReference type="ARBA" id="ARBA00009981"/>
    </source>
</evidence>
<dbReference type="KEGG" id="msv:Mesil_0108"/>
<proteinExistence type="inferred from homology"/>
<name>D7BGP9_ALLS1</name>
<dbReference type="eggNOG" id="COG4118">
    <property type="taxonomic scope" value="Bacteria"/>
</dbReference>
<sequence>MKIVTVHQAKQQLSELLERVHAGEEVVVSKYGKPYAKLVPLGPEIRFRWDFCKARWRMLFLSRYLRTPWEA</sequence>
<comment type="similarity">
    <text evidence="1 2">Belongs to the phD/YefM antitoxin family.</text>
</comment>
<dbReference type="HOGENOM" id="CLU_2735315_0_0_0"/>
<dbReference type="Proteomes" id="UP000001916">
    <property type="component" value="Chromosome"/>
</dbReference>